<keyword evidence="8" id="KW-1185">Reference proteome</keyword>
<evidence type="ECO:0000313" key="8">
    <source>
        <dbReference type="Proteomes" id="UP001501237"/>
    </source>
</evidence>
<dbReference type="SUPFAM" id="SSF46785">
    <property type="entry name" value="Winged helix' DNA-binding domain"/>
    <property type="match status" value="1"/>
</dbReference>
<dbReference type="Gene3D" id="1.10.10.10">
    <property type="entry name" value="Winged helix-like DNA-binding domain superfamily/Winged helix DNA-binding domain"/>
    <property type="match status" value="1"/>
</dbReference>
<dbReference type="CDD" id="cd07377">
    <property type="entry name" value="WHTH_GntR"/>
    <property type="match status" value="1"/>
</dbReference>
<dbReference type="Proteomes" id="UP001501237">
    <property type="component" value="Unassembled WGS sequence"/>
</dbReference>
<feature type="domain" description="HTH gntR-type" evidence="6">
    <location>
        <begin position="20"/>
        <end position="88"/>
    </location>
</feature>
<dbReference type="SUPFAM" id="SSF53383">
    <property type="entry name" value="PLP-dependent transferases"/>
    <property type="match status" value="1"/>
</dbReference>
<gene>
    <name evidence="7" type="ORF">GCM10010468_39440</name>
</gene>
<keyword evidence="2" id="KW-0663">Pyridoxal phosphate</keyword>
<dbReference type="PRINTS" id="PR00035">
    <property type="entry name" value="HTHGNTR"/>
</dbReference>
<dbReference type="InterPro" id="IPR036390">
    <property type="entry name" value="WH_DNA-bd_sf"/>
</dbReference>
<dbReference type="PANTHER" id="PTHR46577">
    <property type="entry name" value="HTH-TYPE TRANSCRIPTIONAL REGULATORY PROTEIN GABR"/>
    <property type="match status" value="1"/>
</dbReference>
<comment type="similarity">
    <text evidence="1">In the C-terminal section; belongs to the class-I pyridoxal-phosphate-dependent aminotransferase family.</text>
</comment>
<dbReference type="InterPro" id="IPR004839">
    <property type="entry name" value="Aminotransferase_I/II_large"/>
</dbReference>
<dbReference type="SMART" id="SM00345">
    <property type="entry name" value="HTH_GNTR"/>
    <property type="match status" value="1"/>
</dbReference>
<dbReference type="Pfam" id="PF00155">
    <property type="entry name" value="Aminotran_1_2"/>
    <property type="match status" value="1"/>
</dbReference>
<evidence type="ECO:0000256" key="1">
    <source>
        <dbReference type="ARBA" id="ARBA00005384"/>
    </source>
</evidence>
<dbReference type="InterPro" id="IPR015421">
    <property type="entry name" value="PyrdxlP-dep_Trfase_major"/>
</dbReference>
<sequence>MSVEWAGWSPELLVRLDRAGPLRVQLESALREAIRSGRLSPGERLPSSRAMATRLGVSRGLVQEAFDQLKAEGYLTARAGSATRVAALSAPPAPPAVPAEAQDPPMLADLRAGVPDLASFPRADWAWAQREAARTARTADLGYGDPRGARELREVLAAYLRRVRGPAADPEHLVICGGFAQGLILGLRAAGARRVALEDPGYDAELLEAAGWLGVETVPVPVDEEGIDAGALLASGADAAVLTPAHQWPTGVVLSPARRRALAATGLLLIEDDYDAEFRYDREPVGVLQGLAPDRVLLMGTVSKSLAPAVRLGWILCPPALAGAVARQKAVLDRGSPLLDQLALAALLGSGRYDRHLRRTRALYAARREALVASLALHAPHVRLSGLAAGFHAVAHLPAHLSEDEVIAAARERGVGLYGMSAHRSDGGTAPPRLVLGFGNLPEQVIREAVPLVAPLLR</sequence>
<evidence type="ECO:0000256" key="2">
    <source>
        <dbReference type="ARBA" id="ARBA00022898"/>
    </source>
</evidence>
<keyword evidence="7" id="KW-0032">Aminotransferase</keyword>
<dbReference type="InterPro" id="IPR051446">
    <property type="entry name" value="HTH_trans_reg/aminotransferase"/>
</dbReference>
<evidence type="ECO:0000256" key="4">
    <source>
        <dbReference type="ARBA" id="ARBA00023125"/>
    </source>
</evidence>
<dbReference type="PROSITE" id="PS50949">
    <property type="entry name" value="HTH_GNTR"/>
    <property type="match status" value="1"/>
</dbReference>
<dbReference type="Pfam" id="PF00392">
    <property type="entry name" value="GntR"/>
    <property type="match status" value="1"/>
</dbReference>
<keyword evidence="4" id="KW-0238">DNA-binding</keyword>
<evidence type="ECO:0000259" key="6">
    <source>
        <dbReference type="PROSITE" id="PS50949"/>
    </source>
</evidence>
<dbReference type="CDD" id="cd00609">
    <property type="entry name" value="AAT_like"/>
    <property type="match status" value="1"/>
</dbReference>
<proteinExistence type="inferred from homology"/>
<dbReference type="InterPro" id="IPR000524">
    <property type="entry name" value="Tscrpt_reg_HTH_GntR"/>
</dbReference>
<keyword evidence="3" id="KW-0805">Transcription regulation</keyword>
<dbReference type="GO" id="GO:0008483">
    <property type="term" value="F:transaminase activity"/>
    <property type="evidence" value="ECO:0007669"/>
    <property type="project" value="UniProtKB-KW"/>
</dbReference>
<dbReference type="Gene3D" id="3.40.640.10">
    <property type="entry name" value="Type I PLP-dependent aspartate aminotransferase-like (Major domain)"/>
    <property type="match status" value="1"/>
</dbReference>
<keyword evidence="5" id="KW-0804">Transcription</keyword>
<organism evidence="7 8">
    <name type="scientific">Actinocorallia longicatena</name>
    <dbReference type="NCBI Taxonomy" id="111803"/>
    <lineage>
        <taxon>Bacteria</taxon>
        <taxon>Bacillati</taxon>
        <taxon>Actinomycetota</taxon>
        <taxon>Actinomycetes</taxon>
        <taxon>Streptosporangiales</taxon>
        <taxon>Thermomonosporaceae</taxon>
        <taxon>Actinocorallia</taxon>
    </lineage>
</organism>
<reference evidence="8" key="1">
    <citation type="journal article" date="2019" name="Int. J. Syst. Evol. Microbiol.">
        <title>The Global Catalogue of Microorganisms (GCM) 10K type strain sequencing project: providing services to taxonomists for standard genome sequencing and annotation.</title>
        <authorList>
            <consortium name="The Broad Institute Genomics Platform"/>
            <consortium name="The Broad Institute Genome Sequencing Center for Infectious Disease"/>
            <person name="Wu L."/>
            <person name="Ma J."/>
        </authorList>
    </citation>
    <scope>NUCLEOTIDE SEQUENCE [LARGE SCALE GENOMIC DNA]</scope>
    <source>
        <strain evidence="8">JCM 9377</strain>
    </source>
</reference>
<dbReference type="InterPro" id="IPR015424">
    <property type="entry name" value="PyrdxlP-dep_Trfase"/>
</dbReference>
<evidence type="ECO:0000256" key="5">
    <source>
        <dbReference type="ARBA" id="ARBA00023163"/>
    </source>
</evidence>
<evidence type="ECO:0000313" key="7">
    <source>
        <dbReference type="EMBL" id="GAA3217002.1"/>
    </source>
</evidence>
<protein>
    <submittedName>
        <fullName evidence="7">PLP-dependent aminotransferase family protein</fullName>
    </submittedName>
</protein>
<accession>A0ABP6QEU6</accession>
<dbReference type="EMBL" id="BAAAUV010000009">
    <property type="protein sequence ID" value="GAA3217002.1"/>
    <property type="molecule type" value="Genomic_DNA"/>
</dbReference>
<comment type="caution">
    <text evidence="7">The sequence shown here is derived from an EMBL/GenBank/DDBJ whole genome shotgun (WGS) entry which is preliminary data.</text>
</comment>
<keyword evidence="7" id="KW-0808">Transferase</keyword>
<dbReference type="PANTHER" id="PTHR46577:SF1">
    <property type="entry name" value="HTH-TYPE TRANSCRIPTIONAL REGULATORY PROTEIN GABR"/>
    <property type="match status" value="1"/>
</dbReference>
<dbReference type="InterPro" id="IPR036388">
    <property type="entry name" value="WH-like_DNA-bd_sf"/>
</dbReference>
<evidence type="ECO:0000256" key="3">
    <source>
        <dbReference type="ARBA" id="ARBA00023015"/>
    </source>
</evidence>
<name>A0ABP6QEU6_9ACTN</name>
<dbReference type="RefSeq" id="WP_344830217.1">
    <property type="nucleotide sequence ID" value="NZ_BAAAUV010000009.1"/>
</dbReference>